<dbReference type="GO" id="GO:0016887">
    <property type="term" value="F:ATP hydrolysis activity"/>
    <property type="evidence" value="ECO:0007669"/>
    <property type="project" value="InterPro"/>
</dbReference>
<evidence type="ECO:0000313" key="9">
    <source>
        <dbReference type="Proteomes" id="UP001256711"/>
    </source>
</evidence>
<feature type="domain" description="DNA mismatch repair proteins mutS family" evidence="7">
    <location>
        <begin position="406"/>
        <end position="422"/>
    </location>
</feature>
<keyword evidence="1" id="KW-0547">Nucleotide-binding</keyword>
<dbReference type="GO" id="GO:0045910">
    <property type="term" value="P:negative regulation of DNA recombination"/>
    <property type="evidence" value="ECO:0007669"/>
    <property type="project" value="InterPro"/>
</dbReference>
<dbReference type="SUPFAM" id="SSF52540">
    <property type="entry name" value="P-loop containing nucleoside triphosphate hydrolases"/>
    <property type="match status" value="1"/>
</dbReference>
<dbReference type="GO" id="GO:0005524">
    <property type="term" value="F:ATP binding"/>
    <property type="evidence" value="ECO:0007669"/>
    <property type="project" value="UniProtKB-KW"/>
</dbReference>
<keyword evidence="2 8" id="KW-0378">Hydrolase</keyword>
<feature type="coiled-coil region" evidence="5">
    <location>
        <begin position="144"/>
        <end position="171"/>
    </location>
</feature>
<evidence type="ECO:0000256" key="1">
    <source>
        <dbReference type="ARBA" id="ARBA00022741"/>
    </source>
</evidence>
<accession>A0AAW8U2J0</accession>
<dbReference type="GO" id="GO:0030983">
    <property type="term" value="F:mismatched DNA binding"/>
    <property type="evidence" value="ECO:0007669"/>
    <property type="project" value="InterPro"/>
</dbReference>
<keyword evidence="2 8" id="KW-0255">Endonuclease</keyword>
<comment type="caution">
    <text evidence="8">The sequence shown here is derived from an EMBL/GenBank/DDBJ whole genome shotgun (WGS) entry which is preliminary data.</text>
</comment>
<dbReference type="SMART" id="SM00533">
    <property type="entry name" value="MUTSd"/>
    <property type="match status" value="1"/>
</dbReference>
<dbReference type="NCBIfam" id="TIGR01069">
    <property type="entry name" value="mutS2"/>
    <property type="match status" value="1"/>
</dbReference>
<feature type="compositionally biased region" description="Basic and acidic residues" evidence="6">
    <location>
        <begin position="631"/>
        <end position="641"/>
    </location>
</feature>
<dbReference type="RefSeq" id="WP_311835661.1">
    <property type="nucleotide sequence ID" value="NZ_JARQBJ010000005.1"/>
</dbReference>
<organism evidence="8 9">
    <name type="scientific">Enterococcus asini</name>
    <dbReference type="NCBI Taxonomy" id="57732"/>
    <lineage>
        <taxon>Bacteria</taxon>
        <taxon>Bacillati</taxon>
        <taxon>Bacillota</taxon>
        <taxon>Bacilli</taxon>
        <taxon>Lactobacillales</taxon>
        <taxon>Enterococcaceae</taxon>
        <taxon>Enterococcus</taxon>
    </lineage>
</organism>
<reference evidence="8" key="1">
    <citation type="submission" date="2023-03" db="EMBL/GenBank/DDBJ databases">
        <authorList>
            <person name="Shen W."/>
            <person name="Cai J."/>
        </authorList>
    </citation>
    <scope>NUCLEOTIDE SEQUENCE</scope>
    <source>
        <strain evidence="8">B226-2</strain>
    </source>
</reference>
<dbReference type="GO" id="GO:0140664">
    <property type="term" value="F:ATP-dependent DNA damage sensor activity"/>
    <property type="evidence" value="ECO:0007669"/>
    <property type="project" value="InterPro"/>
</dbReference>
<gene>
    <name evidence="8" type="ORF">P7H43_10750</name>
</gene>
<dbReference type="InterPro" id="IPR007696">
    <property type="entry name" value="DNA_mismatch_repair_MutS_core"/>
</dbReference>
<evidence type="ECO:0000256" key="3">
    <source>
        <dbReference type="ARBA" id="ARBA00022840"/>
    </source>
</evidence>
<sequence>MNNKTIYQETGFDQIIKEIHGNLISDFAKADFETRQPTTHVQTAQKRLAETEEAMILLSSGQHVPFMGMRAIEHLTGKIQRGMVLEASELTEYSDFLRSFGLIKKLFEKNQYQTPTLHRYAAGLGNFSEVTQAITGAVNGALVKDESSRALRKVRSRIHKLEANINQTLEKLLKNPTTAKYLQDRLVIEKDGRQTLPVKTEFQSKFNGTIVERSSRGTTVFIEPTSVAKNNDELILSRAEETGEIYQILAGLTGLIAEKLPEIGYSREILGELDIILARAKYSRSIDGKPFTVNDQEELYLDHVRHPLLGSQAVPLTLSLGETGRGLIITGPNAGGKTVVLKTVALTCLCAASGILLHHGGGTRVPILQEIFIDIGDQQDLGNALSTFSAHMDNVSRILHQTKPGSLVLLDEIGSGTEPKEGAALGIAIMEELYSRGALVIATTHYGEIKDFALAHPDFRTAAMAFDEVLLKPKYQLLMDQVGESNAFWIAEEKAVPETVLNRARGYLAGTDYQFVPYKALKKAQSKKTKLAQDEAEVTTTSDFAKGDRVLLTETKESALFYEELEGDLGKVFLDKAFREVPLRRLKLITAATVLYPQDYDLESLFTDFHERKFQKDIDRGSKKAQKKLRKQAEARRKAEQ</sequence>
<keyword evidence="4" id="KW-0238">DNA-binding</keyword>
<dbReference type="InterPro" id="IPR000432">
    <property type="entry name" value="DNA_mismatch_repair_MutS_C"/>
</dbReference>
<evidence type="ECO:0000313" key="8">
    <source>
        <dbReference type="EMBL" id="MDT2810954.1"/>
    </source>
</evidence>
<dbReference type="GO" id="GO:0006298">
    <property type="term" value="P:mismatch repair"/>
    <property type="evidence" value="ECO:0007669"/>
    <property type="project" value="InterPro"/>
</dbReference>
<dbReference type="InterPro" id="IPR036187">
    <property type="entry name" value="DNA_mismatch_repair_MutS_sf"/>
</dbReference>
<dbReference type="PANTHER" id="PTHR48466:SF2">
    <property type="entry name" value="OS10G0509000 PROTEIN"/>
    <property type="match status" value="1"/>
</dbReference>
<dbReference type="Proteomes" id="UP001256711">
    <property type="component" value="Unassembled WGS sequence"/>
</dbReference>
<keyword evidence="2 8" id="KW-0540">Nuclease</keyword>
<dbReference type="SMART" id="SM00534">
    <property type="entry name" value="MUTSac"/>
    <property type="match status" value="1"/>
</dbReference>
<dbReference type="Gene3D" id="3.40.50.300">
    <property type="entry name" value="P-loop containing nucleotide triphosphate hydrolases"/>
    <property type="match status" value="1"/>
</dbReference>
<proteinExistence type="predicted"/>
<dbReference type="InterPro" id="IPR027417">
    <property type="entry name" value="P-loop_NTPase"/>
</dbReference>
<dbReference type="PROSITE" id="PS00486">
    <property type="entry name" value="DNA_MISMATCH_REPAIR_2"/>
    <property type="match status" value="1"/>
</dbReference>
<evidence type="ECO:0000256" key="5">
    <source>
        <dbReference type="SAM" id="Coils"/>
    </source>
</evidence>
<name>A0AAW8U2J0_9ENTE</name>
<dbReference type="SUPFAM" id="SSF48334">
    <property type="entry name" value="DNA repair protein MutS, domain III"/>
    <property type="match status" value="1"/>
</dbReference>
<dbReference type="AlphaFoldDB" id="A0AAW8U2J0"/>
<dbReference type="GO" id="GO:0004519">
    <property type="term" value="F:endonuclease activity"/>
    <property type="evidence" value="ECO:0007669"/>
    <property type="project" value="UniProtKB-KW"/>
</dbReference>
<evidence type="ECO:0000256" key="2">
    <source>
        <dbReference type="ARBA" id="ARBA00022759"/>
    </source>
</evidence>
<evidence type="ECO:0000256" key="4">
    <source>
        <dbReference type="ARBA" id="ARBA00023125"/>
    </source>
</evidence>
<evidence type="ECO:0000259" key="7">
    <source>
        <dbReference type="PROSITE" id="PS00486"/>
    </source>
</evidence>
<dbReference type="EMBL" id="JARQBJ010000005">
    <property type="protein sequence ID" value="MDT2810954.1"/>
    <property type="molecule type" value="Genomic_DNA"/>
</dbReference>
<feature type="region of interest" description="Disordered" evidence="6">
    <location>
        <begin position="617"/>
        <end position="641"/>
    </location>
</feature>
<keyword evidence="5" id="KW-0175">Coiled coil</keyword>
<dbReference type="InterPro" id="IPR005747">
    <property type="entry name" value="MutS2"/>
</dbReference>
<protein>
    <submittedName>
        <fullName evidence="8">Endonuclease MutS2</fullName>
    </submittedName>
</protein>
<keyword evidence="3" id="KW-0067">ATP-binding</keyword>
<dbReference type="PANTHER" id="PTHR48466">
    <property type="entry name" value="OS10G0509000 PROTEIN-RELATED"/>
    <property type="match status" value="1"/>
</dbReference>
<dbReference type="InterPro" id="IPR045076">
    <property type="entry name" value="MutS"/>
</dbReference>
<evidence type="ECO:0000256" key="6">
    <source>
        <dbReference type="SAM" id="MobiDB-lite"/>
    </source>
</evidence>
<dbReference type="Pfam" id="PF00488">
    <property type="entry name" value="MutS_V"/>
    <property type="match status" value="1"/>
</dbReference>
<dbReference type="PIRSF" id="PIRSF005814">
    <property type="entry name" value="MutS_YshD"/>
    <property type="match status" value="1"/>
</dbReference>